<dbReference type="Pfam" id="PF00563">
    <property type="entry name" value="EAL"/>
    <property type="match status" value="1"/>
</dbReference>
<keyword evidence="3" id="KW-1185">Reference proteome</keyword>
<accession>A0A5C6U5W3</accession>
<name>A0A5C6U5W3_9SPHN</name>
<dbReference type="AlphaFoldDB" id="A0A5C6U5W3"/>
<dbReference type="Gene3D" id="3.20.20.450">
    <property type="entry name" value="EAL domain"/>
    <property type="match status" value="1"/>
</dbReference>
<dbReference type="OrthoDB" id="1673646at2"/>
<feature type="domain" description="EAL" evidence="1">
    <location>
        <begin position="19"/>
        <end position="259"/>
    </location>
</feature>
<dbReference type="Proteomes" id="UP000321129">
    <property type="component" value="Unassembled WGS sequence"/>
</dbReference>
<evidence type="ECO:0000313" key="2">
    <source>
        <dbReference type="EMBL" id="TXC68237.1"/>
    </source>
</evidence>
<sequence length="284" mass="30540">MPTDAALQTSRAKHAPWTASDMYQHIRWLIDAQAVAIVYQPIRALATGRVVGYEALSRFGGADHGPVEEIFVCARSLGLGLELELAAAAEALCDLPDIPGYLAVNLSPATLLDDNALSLLERAPPERLVIELTEHDAVADYGRLRERLSILRSRGVRIAADDIGAGFAGLRHIAELKPDILKLDRSMIGGIVSGSIHRHLVSAMVAFARDEDSQLVAEGIETHEELAVLGDLGVELGQGYLLGRPLPLDRRSHAPGTGPVGDSANVIRFPPWHSRVTAPIDRSA</sequence>
<dbReference type="InterPro" id="IPR001633">
    <property type="entry name" value="EAL_dom"/>
</dbReference>
<organism evidence="2 3">
    <name type="scientific">Flavisphingopyxis soli</name>
    <dbReference type="NCBI Taxonomy" id="2601267"/>
    <lineage>
        <taxon>Bacteria</taxon>
        <taxon>Pseudomonadati</taxon>
        <taxon>Pseudomonadota</taxon>
        <taxon>Alphaproteobacteria</taxon>
        <taxon>Sphingomonadales</taxon>
        <taxon>Sphingopyxidaceae</taxon>
        <taxon>Flavisphingopyxis</taxon>
    </lineage>
</organism>
<comment type="caution">
    <text evidence="2">The sequence shown here is derived from an EMBL/GenBank/DDBJ whole genome shotgun (WGS) entry which is preliminary data.</text>
</comment>
<reference evidence="2 3" key="1">
    <citation type="submission" date="2019-08" db="EMBL/GenBank/DDBJ databases">
        <title>Sphingorhabdus soil sp. nov., isolated from arctic soil.</title>
        <authorList>
            <person name="Liu Y."/>
        </authorList>
    </citation>
    <scope>NUCLEOTIDE SEQUENCE [LARGE SCALE GENOMIC DNA]</scope>
    <source>
        <strain evidence="2 3">D-2Q-5-6</strain>
    </source>
</reference>
<protein>
    <submittedName>
        <fullName evidence="2">EAL domain-containing protein</fullName>
    </submittedName>
</protein>
<dbReference type="InterPro" id="IPR050706">
    <property type="entry name" value="Cyclic-di-GMP_PDE-like"/>
</dbReference>
<dbReference type="EMBL" id="VOPY01000003">
    <property type="protein sequence ID" value="TXC68237.1"/>
    <property type="molecule type" value="Genomic_DNA"/>
</dbReference>
<gene>
    <name evidence="2" type="ORF">FSZ31_11150</name>
</gene>
<dbReference type="CDD" id="cd01948">
    <property type="entry name" value="EAL"/>
    <property type="match status" value="1"/>
</dbReference>
<proteinExistence type="predicted"/>
<dbReference type="GO" id="GO:0071111">
    <property type="term" value="F:cyclic-guanylate-specific phosphodiesterase activity"/>
    <property type="evidence" value="ECO:0007669"/>
    <property type="project" value="InterPro"/>
</dbReference>
<dbReference type="PANTHER" id="PTHR33121">
    <property type="entry name" value="CYCLIC DI-GMP PHOSPHODIESTERASE PDEF"/>
    <property type="match status" value="1"/>
</dbReference>
<evidence type="ECO:0000259" key="1">
    <source>
        <dbReference type="PROSITE" id="PS50883"/>
    </source>
</evidence>
<dbReference type="RefSeq" id="WP_147123461.1">
    <property type="nucleotide sequence ID" value="NZ_VOPY01000003.1"/>
</dbReference>
<dbReference type="PANTHER" id="PTHR33121:SF76">
    <property type="entry name" value="SIGNALING PROTEIN"/>
    <property type="match status" value="1"/>
</dbReference>
<dbReference type="SUPFAM" id="SSF141868">
    <property type="entry name" value="EAL domain-like"/>
    <property type="match status" value="1"/>
</dbReference>
<dbReference type="PROSITE" id="PS50883">
    <property type="entry name" value="EAL"/>
    <property type="match status" value="1"/>
</dbReference>
<dbReference type="InterPro" id="IPR035919">
    <property type="entry name" value="EAL_sf"/>
</dbReference>
<dbReference type="SMART" id="SM00052">
    <property type="entry name" value="EAL"/>
    <property type="match status" value="1"/>
</dbReference>
<evidence type="ECO:0000313" key="3">
    <source>
        <dbReference type="Proteomes" id="UP000321129"/>
    </source>
</evidence>